<protein>
    <submittedName>
        <fullName evidence="4">ATP-binding protein</fullName>
    </submittedName>
</protein>
<comment type="caution">
    <text evidence="4">The sequence shown here is derived from an EMBL/GenBank/DDBJ whole genome shotgun (WGS) entry which is preliminary data.</text>
</comment>
<dbReference type="Gene3D" id="1.10.10.10">
    <property type="entry name" value="Winged helix-like DNA-binding domain superfamily/Winged helix DNA-binding domain"/>
    <property type="match status" value="1"/>
</dbReference>
<dbReference type="CDD" id="cd06170">
    <property type="entry name" value="LuxR_C_like"/>
    <property type="match status" value="1"/>
</dbReference>
<dbReference type="Proteomes" id="UP001595690">
    <property type="component" value="Unassembled WGS sequence"/>
</dbReference>
<dbReference type="InterPro" id="IPR036388">
    <property type="entry name" value="WH-like_DNA-bd_sf"/>
</dbReference>
<evidence type="ECO:0000256" key="1">
    <source>
        <dbReference type="ARBA" id="ARBA00022741"/>
    </source>
</evidence>
<organism evidence="4 5">
    <name type="scientific">Lentzea rhizosphaerae</name>
    <dbReference type="NCBI Taxonomy" id="2041025"/>
    <lineage>
        <taxon>Bacteria</taxon>
        <taxon>Bacillati</taxon>
        <taxon>Actinomycetota</taxon>
        <taxon>Actinomycetes</taxon>
        <taxon>Pseudonocardiales</taxon>
        <taxon>Pseudonocardiaceae</taxon>
        <taxon>Lentzea</taxon>
    </lineage>
</organism>
<dbReference type="PANTHER" id="PTHR16305">
    <property type="entry name" value="TESTICULAR SOLUBLE ADENYLYL CYCLASE"/>
    <property type="match status" value="1"/>
</dbReference>
<dbReference type="InterPro" id="IPR000792">
    <property type="entry name" value="Tscrpt_reg_LuxR_C"/>
</dbReference>
<dbReference type="PROSITE" id="PS50043">
    <property type="entry name" value="HTH_LUXR_2"/>
    <property type="match status" value="1"/>
</dbReference>
<dbReference type="SMART" id="SM00421">
    <property type="entry name" value="HTH_LUXR"/>
    <property type="match status" value="1"/>
</dbReference>
<evidence type="ECO:0000313" key="4">
    <source>
        <dbReference type="EMBL" id="MFC3889922.1"/>
    </source>
</evidence>
<dbReference type="PANTHER" id="PTHR16305:SF35">
    <property type="entry name" value="TRANSCRIPTIONAL ACTIVATOR DOMAIN"/>
    <property type="match status" value="1"/>
</dbReference>
<dbReference type="EMBL" id="JBHRZI010000002">
    <property type="protein sequence ID" value="MFC3889922.1"/>
    <property type="molecule type" value="Genomic_DNA"/>
</dbReference>
<evidence type="ECO:0000313" key="5">
    <source>
        <dbReference type="Proteomes" id="UP001595690"/>
    </source>
</evidence>
<proteinExistence type="predicted"/>
<keyword evidence="5" id="KW-1185">Reference proteome</keyword>
<dbReference type="PRINTS" id="PR00038">
    <property type="entry name" value="HTHLUXR"/>
</dbReference>
<accession>A0ABV8BIG6</accession>
<dbReference type="GO" id="GO:0005524">
    <property type="term" value="F:ATP binding"/>
    <property type="evidence" value="ECO:0007669"/>
    <property type="project" value="UniProtKB-KW"/>
</dbReference>
<dbReference type="RefSeq" id="WP_382367024.1">
    <property type="nucleotide sequence ID" value="NZ_JBHRZI010000002.1"/>
</dbReference>
<feature type="domain" description="HTH luxR-type" evidence="3">
    <location>
        <begin position="855"/>
        <end position="922"/>
    </location>
</feature>
<dbReference type="SUPFAM" id="SSF46894">
    <property type="entry name" value="C-terminal effector domain of the bipartite response regulators"/>
    <property type="match status" value="1"/>
</dbReference>
<name>A0ABV8BIG6_9PSEU</name>
<dbReference type="InterPro" id="IPR041664">
    <property type="entry name" value="AAA_16"/>
</dbReference>
<evidence type="ECO:0000256" key="2">
    <source>
        <dbReference type="ARBA" id="ARBA00022840"/>
    </source>
</evidence>
<gene>
    <name evidence="4" type="ORF">ACFOWZ_00435</name>
</gene>
<dbReference type="InterPro" id="IPR027417">
    <property type="entry name" value="P-loop_NTPase"/>
</dbReference>
<dbReference type="SUPFAM" id="SSF52540">
    <property type="entry name" value="P-loop containing nucleoside triphosphate hydrolases"/>
    <property type="match status" value="1"/>
</dbReference>
<reference evidence="5" key="1">
    <citation type="journal article" date="2019" name="Int. J. Syst. Evol. Microbiol.">
        <title>The Global Catalogue of Microorganisms (GCM) 10K type strain sequencing project: providing services to taxonomists for standard genome sequencing and annotation.</title>
        <authorList>
            <consortium name="The Broad Institute Genomics Platform"/>
            <consortium name="The Broad Institute Genome Sequencing Center for Infectious Disease"/>
            <person name="Wu L."/>
            <person name="Ma J."/>
        </authorList>
    </citation>
    <scope>NUCLEOTIDE SEQUENCE [LARGE SCALE GENOMIC DNA]</scope>
    <source>
        <strain evidence="5">CGMCC 4.7405</strain>
    </source>
</reference>
<dbReference type="InterPro" id="IPR016032">
    <property type="entry name" value="Sig_transdc_resp-reg_C-effctor"/>
</dbReference>
<dbReference type="Pfam" id="PF13191">
    <property type="entry name" value="AAA_16"/>
    <property type="match status" value="1"/>
</dbReference>
<keyword evidence="1" id="KW-0547">Nucleotide-binding</keyword>
<dbReference type="Pfam" id="PF00196">
    <property type="entry name" value="GerE"/>
    <property type="match status" value="1"/>
</dbReference>
<sequence>MIGREEELRVLTGVVETGGAAIVLGEPGIGKSRLVTAAADHGVTRGMRVLRGRADPSAPLRALSEAVLSLARDDGLPADPVLLPYRHALARFAPEWRDSGTTDEPLVVVAEGLLRLLGVLGRDTGCVLVLEDLHDADVGTAAILDYLADNLAEQRVALLATARDEECPVLELARDGRRFGLAVVELARLDRARTGELVASCLSVASSAVPRAAAERVFRDSEGVPFVAGELLAAGHLVQELGGWSVRDGADTVVPEAVVHSVAGRVRRLGPELTDLLTTAAVFGRRFPLPVLRIMSGLGRHELVRRLRPAVTKQLVAPDHLAAGWYSFRHALTPRALLEKAGGERAELARRAAEAVEACWPGLPGEWCAVAAGLWLVAGETGTARRLFVDAGQRALTDGNAAAAVGLLRRAQELATACCEPIAVLTPLLTALAEAGEVEQAFALAANVDDLGLDQAGRAVLHTTLAQVAVRAGLPSRGHEELETARRLLGPGASPELTVRIDLITAGLGHPDAEDLALRALAQAARSRLPVLACEALELLGTLAVQRDPAESDARLRRMAELAHRHGLPAMRLRSRARSAVNHSLRSGDDTRLRQVCGQAFEAGAVLEGHLLQAKLVMTTVLRGEFVLAAELADRCLPEVTRLGLRQVADDVITAKAVAFALRGQRSAMERAVRSLDGTTSALAACETFCALAEEDRRRAVEALDVADARDAAHHLQAWPHGLRVLLGALDGEMGWSHHGDAVEAARAGSAWHRQFLLLTEAVLAGRDGRAEQAAEAMAEHGRVAEPFALTRRLGLRLAAEAALTDGWGDPASWLREAEEYFHVGQLTALRNACRTLLRGAGWTASQRRTGTSDVPARLRLLGITARENEVLRLLAERLGNTEIARRLYISPRTAEKHVASLLAKTGEHDRRSLHRFAIDHLSDLAG</sequence>
<evidence type="ECO:0000259" key="3">
    <source>
        <dbReference type="PROSITE" id="PS50043"/>
    </source>
</evidence>
<keyword evidence="2 4" id="KW-0067">ATP-binding</keyword>